<dbReference type="AlphaFoldDB" id="A0A4U6WGR6"/>
<evidence type="ECO:0000313" key="4">
    <source>
        <dbReference type="EMBL" id="TKW41264.1"/>
    </source>
</evidence>
<evidence type="ECO:0000256" key="2">
    <source>
        <dbReference type="ARBA" id="ARBA00022472"/>
    </source>
</evidence>
<keyword evidence="2" id="KW-0806">Transcription termination</keyword>
<evidence type="ECO:0000256" key="1">
    <source>
        <dbReference type="ARBA" id="ARBA00007692"/>
    </source>
</evidence>
<keyword evidence="2" id="KW-0805">Transcription regulation</keyword>
<sequence length="381" mass="42346">MLRLRSHLLSAGRAASPLPPDSLLNRLLHLSTATAPHAHFVPEEFLITTCGLTPVQALRSSRYLVHLKSPSNPEAVLAFFADIGLAKADIAAAISRDPRILCARVDKTLTPRLAQLRDIGLSRTQISRFIAVAPNALQSHIRIPRLAFYISLLGSYDKVHPVLKMNPHLLGHNVEREVKPNIAFLLKCGLTNDGIAKLFLLVPRMFMLKPEGIKGIVECAHKKLGVPCNSAMFKFALATTYSINPQRVGAKLDFLMKALGCSETELRIAVGKMPTTLKLSEVNLTRTVAFLKMEVGLEAKYIVHRPAVLSHSMERRMMPRHYVLKVLRAKGLVKDDIDFYNVVCSTEQKFAVRFIERYKEIVPMLPVHYAAACAGQLPPEI</sequence>
<dbReference type="PANTHER" id="PTHR13068:SF39">
    <property type="entry name" value="OS02G0749900 PROTEIN"/>
    <property type="match status" value="1"/>
</dbReference>
<dbReference type="GO" id="GO:0003676">
    <property type="term" value="F:nucleic acid binding"/>
    <property type="evidence" value="ECO:0007669"/>
    <property type="project" value="InterPro"/>
</dbReference>
<dbReference type="GO" id="GO:0006353">
    <property type="term" value="P:DNA-templated transcription termination"/>
    <property type="evidence" value="ECO:0007669"/>
    <property type="project" value="UniProtKB-KW"/>
</dbReference>
<dbReference type="Pfam" id="PF02536">
    <property type="entry name" value="mTERF"/>
    <property type="match status" value="1"/>
</dbReference>
<evidence type="ECO:0000256" key="3">
    <source>
        <dbReference type="ARBA" id="ARBA00022946"/>
    </source>
</evidence>
<protein>
    <submittedName>
        <fullName evidence="4">Uncharacterized protein</fullName>
    </submittedName>
</protein>
<evidence type="ECO:0000313" key="5">
    <source>
        <dbReference type="Proteomes" id="UP000298652"/>
    </source>
</evidence>
<gene>
    <name evidence="4" type="ORF">SEVIR_1G303500v2</name>
</gene>
<reference evidence="4" key="1">
    <citation type="submission" date="2019-03" db="EMBL/GenBank/DDBJ databases">
        <title>WGS assembly of Setaria viridis.</title>
        <authorList>
            <person name="Huang P."/>
            <person name="Jenkins J."/>
            <person name="Grimwood J."/>
            <person name="Barry K."/>
            <person name="Healey A."/>
            <person name="Mamidi S."/>
            <person name="Sreedasyam A."/>
            <person name="Shu S."/>
            <person name="Feldman M."/>
            <person name="Wu J."/>
            <person name="Yu Y."/>
            <person name="Chen C."/>
            <person name="Johnson J."/>
            <person name="Rokhsar D."/>
            <person name="Baxter I."/>
            <person name="Schmutz J."/>
            <person name="Brutnell T."/>
            <person name="Kellogg E."/>
        </authorList>
    </citation>
    <scope>NUCLEOTIDE SEQUENCE [LARGE SCALE GENOMIC DNA]</scope>
</reference>
<dbReference type="Gramene" id="TKW41264">
    <property type="protein sequence ID" value="TKW41264"/>
    <property type="gene ID" value="SEVIR_1G303500v2"/>
</dbReference>
<keyword evidence="5" id="KW-1185">Reference proteome</keyword>
<comment type="similarity">
    <text evidence="1">Belongs to the mTERF family.</text>
</comment>
<dbReference type="InterPro" id="IPR003690">
    <property type="entry name" value="MTERF"/>
</dbReference>
<dbReference type="PANTHER" id="PTHR13068">
    <property type="entry name" value="CGI-12 PROTEIN-RELATED"/>
    <property type="match status" value="1"/>
</dbReference>
<dbReference type="FunFam" id="1.25.70.10:FF:000001">
    <property type="entry name" value="Mitochondrial transcription termination factor-like"/>
    <property type="match status" value="1"/>
</dbReference>
<dbReference type="EMBL" id="CM016552">
    <property type="protein sequence ID" value="TKW41264.1"/>
    <property type="molecule type" value="Genomic_DNA"/>
</dbReference>
<dbReference type="InterPro" id="IPR038538">
    <property type="entry name" value="MTERF_sf"/>
</dbReference>
<proteinExistence type="inferred from homology"/>
<dbReference type="SMART" id="SM00733">
    <property type="entry name" value="Mterf"/>
    <property type="match status" value="5"/>
</dbReference>
<dbReference type="Gene3D" id="1.25.70.10">
    <property type="entry name" value="Transcription termination factor 3, mitochondrial"/>
    <property type="match status" value="2"/>
</dbReference>
<dbReference type="OMA" id="ISLKPKW"/>
<accession>A0A4U6WGR6</accession>
<organism evidence="4 5">
    <name type="scientific">Setaria viridis</name>
    <name type="common">Green bristlegrass</name>
    <name type="synonym">Setaria italica subsp. viridis</name>
    <dbReference type="NCBI Taxonomy" id="4556"/>
    <lineage>
        <taxon>Eukaryota</taxon>
        <taxon>Viridiplantae</taxon>
        <taxon>Streptophyta</taxon>
        <taxon>Embryophyta</taxon>
        <taxon>Tracheophyta</taxon>
        <taxon>Spermatophyta</taxon>
        <taxon>Magnoliopsida</taxon>
        <taxon>Liliopsida</taxon>
        <taxon>Poales</taxon>
        <taxon>Poaceae</taxon>
        <taxon>PACMAD clade</taxon>
        <taxon>Panicoideae</taxon>
        <taxon>Panicodae</taxon>
        <taxon>Paniceae</taxon>
        <taxon>Cenchrinae</taxon>
        <taxon>Setaria</taxon>
    </lineage>
</organism>
<keyword evidence="2" id="KW-0804">Transcription</keyword>
<dbReference type="Proteomes" id="UP000298652">
    <property type="component" value="Chromosome 1"/>
</dbReference>
<name>A0A4U6WGR6_SETVI</name>
<keyword evidence="3" id="KW-0809">Transit peptide</keyword>